<name>A0A6J5LYA0_9CAUD</name>
<organism evidence="1">
    <name type="scientific">uncultured Caudovirales phage</name>
    <dbReference type="NCBI Taxonomy" id="2100421"/>
    <lineage>
        <taxon>Viruses</taxon>
        <taxon>Duplodnaviria</taxon>
        <taxon>Heunggongvirae</taxon>
        <taxon>Uroviricota</taxon>
        <taxon>Caudoviricetes</taxon>
        <taxon>Peduoviridae</taxon>
        <taxon>Maltschvirus</taxon>
        <taxon>Maltschvirus maltsch</taxon>
    </lineage>
</organism>
<accession>A0A6J5LYA0</accession>
<proteinExistence type="predicted"/>
<protein>
    <submittedName>
        <fullName evidence="1">Uncharacterized protein</fullName>
    </submittedName>
</protein>
<evidence type="ECO:0000313" key="1">
    <source>
        <dbReference type="EMBL" id="CAB4138047.1"/>
    </source>
</evidence>
<sequence length="94" mass="11023">MTAVTRIMAIMFTVHTVNYDHSIWIIAKTNQVKKICLSFSDRHRTSLEVLNKSHKTLRKVMTLELIWPISKQRMLNIASNKLVKALVFVFQFTF</sequence>
<dbReference type="EMBL" id="LR796341">
    <property type="protein sequence ID" value="CAB4138047.1"/>
    <property type="molecule type" value="Genomic_DNA"/>
</dbReference>
<reference evidence="1" key="1">
    <citation type="submission" date="2020-04" db="EMBL/GenBank/DDBJ databases">
        <authorList>
            <person name="Chiriac C."/>
            <person name="Salcher M."/>
            <person name="Ghai R."/>
            <person name="Kavagutti S V."/>
        </authorList>
    </citation>
    <scope>NUCLEOTIDE SEQUENCE</scope>
</reference>
<gene>
    <name evidence="1" type="ORF">UFOVP328_240</name>
</gene>